<dbReference type="InterPro" id="IPR030456">
    <property type="entry name" value="TF_fork_head_CS_2"/>
</dbReference>
<keyword evidence="5" id="KW-0804">Transcription</keyword>
<comment type="caution">
    <text evidence="11">The sequence shown here is derived from an EMBL/GenBank/DDBJ whole genome shotgun (WGS) entry which is preliminary data.</text>
</comment>
<keyword evidence="3" id="KW-0805">Transcription regulation</keyword>
<dbReference type="InterPro" id="IPR049624">
    <property type="entry name" value="FOXN1_4"/>
</dbReference>
<gene>
    <name evidence="11" type="ORF">Z043_121488</name>
</gene>
<keyword evidence="6 7" id="KW-0539">Nucleus</keyword>
<comment type="subcellular location">
    <subcellularLocation>
        <location evidence="1 7">Nucleus</location>
    </subcellularLocation>
</comment>
<evidence type="ECO:0000256" key="2">
    <source>
        <dbReference type="ARBA" id="ARBA00022473"/>
    </source>
</evidence>
<dbReference type="SMART" id="SM00339">
    <property type="entry name" value="FH"/>
    <property type="match status" value="1"/>
</dbReference>
<feature type="compositionally biased region" description="Low complexity" evidence="9">
    <location>
        <begin position="380"/>
        <end position="393"/>
    </location>
</feature>
<dbReference type="PANTHER" id="PTHR46721">
    <property type="entry name" value="FORKHEAD BOX PROTEIN N1"/>
    <property type="match status" value="1"/>
</dbReference>
<feature type="region of interest" description="Disordered" evidence="9">
    <location>
        <begin position="380"/>
        <end position="409"/>
    </location>
</feature>
<dbReference type="STRING" id="113540.ENSSFOP00015024663"/>
<evidence type="ECO:0000313" key="11">
    <source>
        <dbReference type="EMBL" id="KPP60506.1"/>
    </source>
</evidence>
<evidence type="ECO:0000256" key="5">
    <source>
        <dbReference type="ARBA" id="ARBA00023163"/>
    </source>
</evidence>
<evidence type="ECO:0000256" key="7">
    <source>
        <dbReference type="PROSITE-ProRule" id="PRU00089"/>
    </source>
</evidence>
<dbReference type="GO" id="GO:0000981">
    <property type="term" value="F:DNA-binding transcription factor activity, RNA polymerase II-specific"/>
    <property type="evidence" value="ECO:0007669"/>
    <property type="project" value="TreeGrafter"/>
</dbReference>
<sequence length="699" mass="75996">MAFNHVRPPHPTVATTCIPGDKACNDEEAYGLLLLTLDPSQLRDDVPGDLQSLSWLTSVEMHRLQCVAAGTGELVVAPPGGLLAPVQMMSMNGNEGHNNMDQVYKNMQSGLLGMSIVSGHHGNMTASQTGQQYPVIFQESLQQVFALAPFGQQCPPARLHGNDGLPDHSVFAQPCLSPESSRDPQPTSFPKPIYSYSCLIAMALKNSKTGSLPVSEIYNFMKEHFPYFKTAPDGWKNSVRHNLSLNKCFEKLENKLSGSSRKGCLWALNPARIDKMEEEMQKWKRKDLLAIRRSMANPGKETVGDRWKDCVDSSLEIRRVQKSCQRKPRDPSVNQLPPQPIPSAVLPTQFLPQSYPVHSLHHQQLLDQAQVQVQLVPGFSSPSPASVSPVHTVPDLDKQQAGPADLCDPQGDVSPEVDTLDPSIMDFALHGDLWEEMKDESFNLDALGSVSNSPLRLSDCDLPQAGPLPTSDAATAPDPAIVSFSDLQLTGLYANLVPLDAAFSPSQYTIMQGGSEPISLLLSELTHLHAVISEAPLTEMVKLFEMDILVHFRSVGARNLAAGLELFVRLAEEEQRLKSLEEQAGHLGTQSAAQSMGFFPERCSSSLVLEKCLQPKKPRCTEKGEGALLQLSPNPGGTLRAASLSSAACLFCSIRCSCSGLSGGEPGGASLPHLSFFSPDTFVYLVMRRLNAALESTET</sequence>
<dbReference type="PANTHER" id="PTHR46721:SF2">
    <property type="entry name" value="FORKHEAD BOX PROTEIN N4"/>
    <property type="match status" value="1"/>
</dbReference>
<dbReference type="InterPro" id="IPR036390">
    <property type="entry name" value="WH_DNA-bd_sf"/>
</dbReference>
<evidence type="ECO:0000256" key="1">
    <source>
        <dbReference type="ARBA" id="ARBA00004123"/>
    </source>
</evidence>
<keyword evidence="2" id="KW-0217">Developmental protein</keyword>
<dbReference type="InterPro" id="IPR001766">
    <property type="entry name" value="Fork_head_dom"/>
</dbReference>
<dbReference type="PROSITE" id="PS00658">
    <property type="entry name" value="FORK_HEAD_2"/>
    <property type="match status" value="1"/>
</dbReference>
<keyword evidence="8" id="KW-0175">Coiled coil</keyword>
<feature type="domain" description="Fork-head" evidence="10">
    <location>
        <begin position="191"/>
        <end position="287"/>
    </location>
</feature>
<feature type="DNA-binding region" description="Fork-head" evidence="7">
    <location>
        <begin position="191"/>
        <end position="287"/>
    </location>
</feature>
<evidence type="ECO:0000256" key="3">
    <source>
        <dbReference type="ARBA" id="ARBA00023015"/>
    </source>
</evidence>
<dbReference type="Pfam" id="PF00250">
    <property type="entry name" value="Forkhead"/>
    <property type="match status" value="1"/>
</dbReference>
<evidence type="ECO:0000256" key="4">
    <source>
        <dbReference type="ARBA" id="ARBA00023125"/>
    </source>
</evidence>
<dbReference type="AlphaFoldDB" id="A0A0P7WBZ0"/>
<proteinExistence type="predicted"/>
<protein>
    <submittedName>
        <fullName evidence="11">Forkhead box protein N4-like</fullName>
    </submittedName>
</protein>
<feature type="region of interest" description="Disordered" evidence="9">
    <location>
        <begin position="321"/>
        <end position="345"/>
    </location>
</feature>
<feature type="coiled-coil region" evidence="8">
    <location>
        <begin position="563"/>
        <end position="590"/>
    </location>
</feature>
<dbReference type="Gene3D" id="1.10.10.10">
    <property type="entry name" value="Winged helix-like DNA-binding domain superfamily/Winged helix DNA-binding domain"/>
    <property type="match status" value="1"/>
</dbReference>
<evidence type="ECO:0000256" key="8">
    <source>
        <dbReference type="SAM" id="Coils"/>
    </source>
</evidence>
<dbReference type="GO" id="GO:0005634">
    <property type="term" value="C:nucleus"/>
    <property type="evidence" value="ECO:0007669"/>
    <property type="project" value="UniProtKB-SubCell"/>
</dbReference>
<dbReference type="CDD" id="cd20057">
    <property type="entry name" value="FH_FOXN4"/>
    <property type="match status" value="1"/>
</dbReference>
<evidence type="ECO:0000256" key="9">
    <source>
        <dbReference type="SAM" id="MobiDB-lite"/>
    </source>
</evidence>
<evidence type="ECO:0000256" key="6">
    <source>
        <dbReference type="ARBA" id="ARBA00023242"/>
    </source>
</evidence>
<dbReference type="PRINTS" id="PR00053">
    <property type="entry name" value="FORKHEAD"/>
</dbReference>
<evidence type="ECO:0000313" key="12">
    <source>
        <dbReference type="Proteomes" id="UP000034805"/>
    </source>
</evidence>
<accession>A0A0P7WBZ0</accession>
<organism evidence="11 12">
    <name type="scientific">Scleropages formosus</name>
    <name type="common">Asian bonytongue</name>
    <name type="synonym">Osteoglossum formosum</name>
    <dbReference type="NCBI Taxonomy" id="113540"/>
    <lineage>
        <taxon>Eukaryota</taxon>
        <taxon>Metazoa</taxon>
        <taxon>Chordata</taxon>
        <taxon>Craniata</taxon>
        <taxon>Vertebrata</taxon>
        <taxon>Euteleostomi</taxon>
        <taxon>Actinopterygii</taxon>
        <taxon>Neopterygii</taxon>
        <taxon>Teleostei</taxon>
        <taxon>Osteoglossocephala</taxon>
        <taxon>Osteoglossomorpha</taxon>
        <taxon>Osteoglossiformes</taxon>
        <taxon>Osteoglossidae</taxon>
        <taxon>Scleropages</taxon>
    </lineage>
</organism>
<name>A0A0P7WBZ0_SCLFO</name>
<dbReference type="InterPro" id="IPR036388">
    <property type="entry name" value="WH-like_DNA-bd_sf"/>
</dbReference>
<dbReference type="FunFam" id="1.10.10.10:FF:000122">
    <property type="entry name" value="Forkhead box protein N1"/>
    <property type="match status" value="1"/>
</dbReference>
<dbReference type="Proteomes" id="UP000034805">
    <property type="component" value="Unassembled WGS sequence"/>
</dbReference>
<dbReference type="SUPFAM" id="SSF46785">
    <property type="entry name" value="Winged helix' DNA-binding domain"/>
    <property type="match status" value="1"/>
</dbReference>
<evidence type="ECO:0000259" key="10">
    <source>
        <dbReference type="PROSITE" id="PS50039"/>
    </source>
</evidence>
<dbReference type="EMBL" id="JARO02010684">
    <property type="protein sequence ID" value="KPP60506.1"/>
    <property type="molecule type" value="Genomic_DNA"/>
</dbReference>
<dbReference type="GO" id="GO:0000976">
    <property type="term" value="F:transcription cis-regulatory region binding"/>
    <property type="evidence" value="ECO:0007669"/>
    <property type="project" value="TreeGrafter"/>
</dbReference>
<reference evidence="11 12" key="1">
    <citation type="submission" date="2015-08" db="EMBL/GenBank/DDBJ databases">
        <title>The genome of the Asian arowana (Scleropages formosus).</title>
        <authorList>
            <person name="Tan M.H."/>
            <person name="Gan H.M."/>
            <person name="Croft L.J."/>
            <person name="Austin C.M."/>
        </authorList>
    </citation>
    <scope>NUCLEOTIDE SEQUENCE [LARGE SCALE GENOMIC DNA]</scope>
    <source>
        <strain evidence="11">Aro1</strain>
    </source>
</reference>
<keyword evidence="4 7" id="KW-0238">DNA-binding</keyword>
<dbReference type="PROSITE" id="PS50039">
    <property type="entry name" value="FORK_HEAD_3"/>
    <property type="match status" value="1"/>
</dbReference>